<evidence type="ECO:0008006" key="3">
    <source>
        <dbReference type="Google" id="ProtNLM"/>
    </source>
</evidence>
<dbReference type="EMBL" id="JAWQCK010000009">
    <property type="protein sequence ID" value="MDW9213599.1"/>
    <property type="molecule type" value="Genomic_DNA"/>
</dbReference>
<dbReference type="AlphaFoldDB" id="A0ABD5I928"/>
<reference evidence="1 2" key="1">
    <citation type="submission" date="2023-10" db="EMBL/GenBank/DDBJ databases">
        <title>Draft Genome Sequence of Bacillus thuringiensis serovar. toumanoffi 4059: Identification of a Novel Cry Protein Candidate.</title>
        <authorList>
            <person name="Murdoch R.W."/>
            <person name="Gemler B."/>
            <person name="Heater B.S."/>
        </authorList>
    </citation>
    <scope>NUCLEOTIDE SEQUENCE [LARGE SCALE GENOMIC DNA]</scope>
    <source>
        <strain evidence="1 2">4059</strain>
    </source>
</reference>
<sequence length="36" mass="4277">MHNKEITSIEYQIMNIPLEYQKVAIFNPYDGELNGY</sequence>
<evidence type="ECO:0000313" key="1">
    <source>
        <dbReference type="EMBL" id="MDW9213599.1"/>
    </source>
</evidence>
<gene>
    <name evidence="1" type="ORF">BTTOUR_33155</name>
</gene>
<protein>
    <recommendedName>
        <fullName evidence="3">GNAT family N-acetyltransferase</fullName>
    </recommendedName>
</protein>
<evidence type="ECO:0000313" key="2">
    <source>
        <dbReference type="Proteomes" id="UP001272716"/>
    </source>
</evidence>
<dbReference type="Proteomes" id="UP001272716">
    <property type="component" value="Unassembled WGS sequence"/>
</dbReference>
<proteinExistence type="predicted"/>
<organism evidence="1 2">
    <name type="scientific">Bacillus thuringiensis serovar toumanoffi</name>
    <dbReference type="NCBI Taxonomy" id="180862"/>
    <lineage>
        <taxon>Bacteria</taxon>
        <taxon>Bacillati</taxon>
        <taxon>Bacillota</taxon>
        <taxon>Bacilli</taxon>
        <taxon>Bacillales</taxon>
        <taxon>Bacillaceae</taxon>
        <taxon>Bacillus</taxon>
        <taxon>Bacillus cereus group</taxon>
    </lineage>
</organism>
<name>A0ABD5I928_BACTU</name>
<comment type="caution">
    <text evidence="1">The sequence shown here is derived from an EMBL/GenBank/DDBJ whole genome shotgun (WGS) entry which is preliminary data.</text>
</comment>
<accession>A0ABD5I928</accession>